<dbReference type="PANTHER" id="PTHR12835">
    <property type="entry name" value="BIOTIN PROTEIN LIGASE"/>
    <property type="match status" value="1"/>
</dbReference>
<proteinExistence type="predicted"/>
<reference evidence="3 4" key="1">
    <citation type="submission" date="2024-01" db="EMBL/GenBank/DDBJ databases">
        <title>Sphingobacterium tenebrionis sp. nov., a novel endophyte isolated from tenebrio molitor intestines.</title>
        <authorList>
            <person name="Zhang C."/>
        </authorList>
    </citation>
    <scope>NUCLEOTIDE SEQUENCE [LARGE SCALE GENOMIC DNA]</scope>
    <source>
        <strain evidence="3 4">PU5-4</strain>
    </source>
</reference>
<dbReference type="RefSeq" id="WP_336557504.1">
    <property type="nucleotide sequence ID" value="NZ_JAYLLN010000014.1"/>
</dbReference>
<dbReference type="GO" id="GO:0004077">
    <property type="term" value="F:biotin--[biotin carboxyl-carrier protein] ligase activity"/>
    <property type="evidence" value="ECO:0007669"/>
    <property type="project" value="UniProtKB-EC"/>
</dbReference>
<comment type="caution">
    <text evidence="3">The sequence shown here is derived from an EMBL/GenBank/DDBJ whole genome shotgun (WGS) entry which is preliminary data.</text>
</comment>
<feature type="domain" description="BPL/LPL catalytic" evidence="2">
    <location>
        <begin position="10"/>
        <end position="192"/>
    </location>
</feature>
<dbReference type="InterPro" id="IPR004143">
    <property type="entry name" value="BPL_LPL_catalytic"/>
</dbReference>
<evidence type="ECO:0000256" key="1">
    <source>
        <dbReference type="ARBA" id="ARBA00022598"/>
    </source>
</evidence>
<organism evidence="3 4">
    <name type="scientific">Sphingobacterium tenebrionis</name>
    <dbReference type="NCBI Taxonomy" id="3111775"/>
    <lineage>
        <taxon>Bacteria</taxon>
        <taxon>Pseudomonadati</taxon>
        <taxon>Bacteroidota</taxon>
        <taxon>Sphingobacteriia</taxon>
        <taxon>Sphingobacteriales</taxon>
        <taxon>Sphingobacteriaceae</taxon>
        <taxon>Sphingobacterium</taxon>
    </lineage>
</organism>
<accession>A0ABU8I5M3</accession>
<evidence type="ECO:0000313" key="3">
    <source>
        <dbReference type="EMBL" id="MEI5984739.1"/>
    </source>
</evidence>
<dbReference type="EMBL" id="JAYLLN010000014">
    <property type="protein sequence ID" value="MEI5984739.1"/>
    <property type="molecule type" value="Genomic_DNA"/>
</dbReference>
<evidence type="ECO:0000313" key="4">
    <source>
        <dbReference type="Proteomes" id="UP001363035"/>
    </source>
</evidence>
<keyword evidence="1 3" id="KW-0436">Ligase</keyword>
<dbReference type="CDD" id="cd16442">
    <property type="entry name" value="BPL"/>
    <property type="match status" value="1"/>
</dbReference>
<dbReference type="PANTHER" id="PTHR12835:SF5">
    <property type="entry name" value="BIOTIN--PROTEIN LIGASE"/>
    <property type="match status" value="1"/>
</dbReference>
<evidence type="ECO:0000259" key="2">
    <source>
        <dbReference type="PROSITE" id="PS51733"/>
    </source>
</evidence>
<dbReference type="EC" id="6.3.4.15" evidence="3"/>
<dbReference type="NCBIfam" id="TIGR00121">
    <property type="entry name" value="birA_ligase"/>
    <property type="match status" value="1"/>
</dbReference>
<keyword evidence="4" id="KW-1185">Reference proteome</keyword>
<sequence>MQNNTFSGDSLRQKIIVLEQIGSTNDYLKSQLSNFKPLPEWTAIMARHQTHGRGQRGNVWTVPPNKNITVSTLLYPKFLSLQDHFLLNMLISLGIIDWLKSLQIDAEIKWPNDILLNGKKIAGILIENSSTSKTINNAIIGIGINVNQQEFPAEIKATASSILKETGNEIHDLVKACEELLQSIQNKYDAFKSEKITEEELLNHYNKLLFQRDIPAIYTSNVIQFEGIIRKVDRNGLLYIESASELKSYQFKEVVFHLQKIDYTRKKNN</sequence>
<protein>
    <submittedName>
        <fullName evidence="3">Biotin--[acetyl-CoA-carboxylase] ligase</fullName>
        <ecNumber evidence="3">6.3.4.15</ecNumber>
    </submittedName>
</protein>
<dbReference type="InterPro" id="IPR004408">
    <property type="entry name" value="Biotin_CoA_COase_ligase"/>
</dbReference>
<name>A0ABU8I5M3_9SPHI</name>
<dbReference type="Gene3D" id="3.30.930.10">
    <property type="entry name" value="Bira Bifunctional Protein, Domain 2"/>
    <property type="match status" value="1"/>
</dbReference>
<dbReference type="SUPFAM" id="SSF55681">
    <property type="entry name" value="Class II aaRS and biotin synthetases"/>
    <property type="match status" value="1"/>
</dbReference>
<gene>
    <name evidence="3" type="ORF">VJ786_07485</name>
</gene>
<dbReference type="InterPro" id="IPR045864">
    <property type="entry name" value="aa-tRNA-synth_II/BPL/LPL"/>
</dbReference>
<dbReference type="Pfam" id="PF03099">
    <property type="entry name" value="BPL_LplA_LipB"/>
    <property type="match status" value="1"/>
</dbReference>
<dbReference type="PROSITE" id="PS51733">
    <property type="entry name" value="BPL_LPL_CATALYTIC"/>
    <property type="match status" value="1"/>
</dbReference>
<dbReference type="Proteomes" id="UP001363035">
    <property type="component" value="Unassembled WGS sequence"/>
</dbReference>